<organism evidence="2 3">
    <name type="scientific">Phocaeicola intestinalis</name>
    <dbReference type="NCBI Taxonomy" id="2762212"/>
    <lineage>
        <taxon>Bacteria</taxon>
        <taxon>Pseudomonadati</taxon>
        <taxon>Bacteroidota</taxon>
        <taxon>Bacteroidia</taxon>
        <taxon>Bacteroidales</taxon>
        <taxon>Bacteroidaceae</taxon>
        <taxon>Phocaeicola</taxon>
    </lineage>
</organism>
<evidence type="ECO:0000313" key="3">
    <source>
        <dbReference type="Proteomes" id="UP000620874"/>
    </source>
</evidence>
<dbReference type="Proteomes" id="UP000620874">
    <property type="component" value="Unassembled WGS sequence"/>
</dbReference>
<gene>
    <name evidence="2" type="ORF">H9625_08670</name>
</gene>
<protein>
    <recommendedName>
        <fullName evidence="1">Exodeoxyribonuclease X-like C-terminal domain-containing protein</fullName>
    </recommendedName>
</protein>
<dbReference type="InterPro" id="IPR046768">
    <property type="entry name" value="ExoX-like_C"/>
</dbReference>
<sequence length="273" mass="31727">MDYDLTLYQVSPRLAETVIARIGEFNRGRTTVNGCYAISVATAYRPYYAFWRFFPNVEIPLFIRTLAVTFDMAAERAFSLLQNCNVKLEVFDNRVFECYYGQSEDFVPFGKYRGKRLAEVYYIDPSYVLWLANKFVPSLKRYEPLVVLAKEFARVHFELTVQKRRVSSVSHNVGQVGERLKELFLTVLNVRLQVDIYKPDFYVDQYILAADRDGNRFTFFLKAGGRSLSPNVLSCHTRKVIAHEMLHLASAKVISHYESRGVRYTRLGYVKLL</sequence>
<accession>A0ABR8Y8L1</accession>
<name>A0ABR8Y8L1_9BACT</name>
<keyword evidence="3" id="KW-1185">Reference proteome</keyword>
<proteinExistence type="predicted"/>
<reference evidence="2 3" key="1">
    <citation type="submission" date="2020-08" db="EMBL/GenBank/DDBJ databases">
        <title>A Genomic Blueprint of the Chicken Gut Microbiome.</title>
        <authorList>
            <person name="Gilroy R."/>
            <person name="Ravi A."/>
            <person name="Getino M."/>
            <person name="Pursley I."/>
            <person name="Horton D.L."/>
            <person name="Alikhan N.-F."/>
            <person name="Baker D."/>
            <person name="Gharbi K."/>
            <person name="Hall N."/>
            <person name="Watson M."/>
            <person name="Adriaenssens E.M."/>
            <person name="Foster-Nyarko E."/>
            <person name="Jarju S."/>
            <person name="Secka A."/>
            <person name="Antonio M."/>
            <person name="Oren A."/>
            <person name="Chaudhuri R."/>
            <person name="La Ragione R.M."/>
            <person name="Hildebrand F."/>
            <person name="Pallen M.J."/>
        </authorList>
    </citation>
    <scope>NUCLEOTIDE SEQUENCE [LARGE SCALE GENOMIC DNA]</scope>
    <source>
        <strain evidence="2 3">Sa1CVN1</strain>
    </source>
</reference>
<dbReference type="Pfam" id="PF20600">
    <property type="entry name" value="ExoX-like_C"/>
    <property type="match status" value="1"/>
</dbReference>
<dbReference type="EMBL" id="JACSPP010000022">
    <property type="protein sequence ID" value="MBD8040508.1"/>
    <property type="molecule type" value="Genomic_DNA"/>
</dbReference>
<comment type="caution">
    <text evidence="2">The sequence shown here is derived from an EMBL/GenBank/DDBJ whole genome shotgun (WGS) entry which is preliminary data.</text>
</comment>
<dbReference type="RefSeq" id="WP_022039874.1">
    <property type="nucleotide sequence ID" value="NZ_JACSPP010000022.1"/>
</dbReference>
<evidence type="ECO:0000313" key="2">
    <source>
        <dbReference type="EMBL" id="MBD8040508.1"/>
    </source>
</evidence>
<evidence type="ECO:0000259" key="1">
    <source>
        <dbReference type="Pfam" id="PF20600"/>
    </source>
</evidence>
<feature type="domain" description="Exodeoxyribonuclease X-like C-terminal" evidence="1">
    <location>
        <begin position="109"/>
        <end position="134"/>
    </location>
</feature>